<dbReference type="EMBL" id="SJZI01000046">
    <property type="protein sequence ID" value="TCJ13269.1"/>
    <property type="molecule type" value="Genomic_DNA"/>
</dbReference>
<reference evidence="2 3" key="1">
    <citation type="submission" date="2019-03" db="EMBL/GenBank/DDBJ databases">
        <authorList>
            <person name="Kim M.K.M."/>
        </authorList>
    </citation>
    <scope>NUCLEOTIDE SEQUENCE [LARGE SCALE GENOMIC DNA]</scope>
    <source>
        <strain evidence="2 3">17J68-12</strain>
    </source>
</reference>
<evidence type="ECO:0000313" key="3">
    <source>
        <dbReference type="Proteomes" id="UP000295334"/>
    </source>
</evidence>
<dbReference type="Proteomes" id="UP000295334">
    <property type="component" value="Unassembled WGS sequence"/>
</dbReference>
<feature type="signal peptide" evidence="1">
    <location>
        <begin position="1"/>
        <end position="20"/>
    </location>
</feature>
<accession>A0A4R1B978</accession>
<name>A0A4R1B978_9BACT</name>
<feature type="chain" id="PRO_5020776560" description="Aspartyl protease" evidence="1">
    <location>
        <begin position="21"/>
        <end position="307"/>
    </location>
</feature>
<keyword evidence="3" id="KW-1185">Reference proteome</keyword>
<sequence length="307" mass="33711">MQRMLLLLILSFLLNRPSFAQTGRARILLAERESAVPFRWVSSPALPNSALLLPLRLPGCPETYYLQFDLGAAQSVLYREAFDDIAGKYPKSFEKKDALISVRDARLGAATLTLENMPTRSYAGSNPRWKKGAINIIGTAGADLLEGRTVLIDYPGGRLLLNADTTTLGSVERYSLVYAQGRILLPAQVEGERKLLIFDSGSSAFSLLTDAETAVRIATPGSVATQVTVRSWDHNMTANSFPTTATVRLAGRELPLGIVTYMEGATEQQVRSMKALGIGGMTGNRLFLKHRLLLDLQRRQFALLDPR</sequence>
<dbReference type="RefSeq" id="WP_131449924.1">
    <property type="nucleotide sequence ID" value="NZ_SJZI01000046.1"/>
</dbReference>
<protein>
    <recommendedName>
        <fullName evidence="4">Aspartyl protease</fullName>
    </recommendedName>
</protein>
<evidence type="ECO:0000256" key="1">
    <source>
        <dbReference type="SAM" id="SignalP"/>
    </source>
</evidence>
<gene>
    <name evidence="2" type="ORF">EPD60_12795</name>
</gene>
<evidence type="ECO:0000313" key="2">
    <source>
        <dbReference type="EMBL" id="TCJ13269.1"/>
    </source>
</evidence>
<dbReference type="AlphaFoldDB" id="A0A4R1B978"/>
<dbReference type="OrthoDB" id="1098576at2"/>
<comment type="caution">
    <text evidence="2">The sequence shown here is derived from an EMBL/GenBank/DDBJ whole genome shotgun (WGS) entry which is preliminary data.</text>
</comment>
<evidence type="ECO:0008006" key="4">
    <source>
        <dbReference type="Google" id="ProtNLM"/>
    </source>
</evidence>
<keyword evidence="1" id="KW-0732">Signal</keyword>
<proteinExistence type="predicted"/>
<organism evidence="2 3">
    <name type="scientific">Flaviaesturariibacter flavus</name>
    <dbReference type="NCBI Taxonomy" id="2502780"/>
    <lineage>
        <taxon>Bacteria</taxon>
        <taxon>Pseudomonadati</taxon>
        <taxon>Bacteroidota</taxon>
        <taxon>Chitinophagia</taxon>
        <taxon>Chitinophagales</taxon>
        <taxon>Chitinophagaceae</taxon>
        <taxon>Flaviaestuariibacter</taxon>
    </lineage>
</organism>